<feature type="region of interest" description="Disordered" evidence="1">
    <location>
        <begin position="18"/>
        <end position="41"/>
    </location>
</feature>
<evidence type="ECO:0000256" key="1">
    <source>
        <dbReference type="SAM" id="MobiDB-lite"/>
    </source>
</evidence>
<dbReference type="Proteomes" id="UP000280834">
    <property type="component" value="Unassembled WGS sequence"/>
</dbReference>
<dbReference type="WBParaSite" id="BTMF_0001603101-mRNA-1">
    <property type="protein sequence ID" value="BTMF_0001603101-mRNA-1"/>
    <property type="gene ID" value="BTMF_0001603101"/>
</dbReference>
<reference evidence="2 3" key="2">
    <citation type="submission" date="2018-11" db="EMBL/GenBank/DDBJ databases">
        <authorList>
            <consortium name="Pathogen Informatics"/>
        </authorList>
    </citation>
    <scope>NUCLEOTIDE SEQUENCE [LARGE SCALE GENOMIC DNA]</scope>
</reference>
<dbReference type="AlphaFoldDB" id="A0A0R3R7M9"/>
<organism evidence="4">
    <name type="scientific">Brugia timori</name>
    <dbReference type="NCBI Taxonomy" id="42155"/>
    <lineage>
        <taxon>Eukaryota</taxon>
        <taxon>Metazoa</taxon>
        <taxon>Ecdysozoa</taxon>
        <taxon>Nematoda</taxon>
        <taxon>Chromadorea</taxon>
        <taxon>Rhabditida</taxon>
        <taxon>Spirurina</taxon>
        <taxon>Spiruromorpha</taxon>
        <taxon>Filarioidea</taxon>
        <taxon>Onchocercidae</taxon>
        <taxon>Brugia</taxon>
    </lineage>
</organism>
<dbReference type="STRING" id="42155.A0A0R3R7M9"/>
<reference evidence="4" key="1">
    <citation type="submission" date="2017-02" db="UniProtKB">
        <authorList>
            <consortium name="WormBaseParasite"/>
        </authorList>
    </citation>
    <scope>IDENTIFICATION</scope>
</reference>
<evidence type="ECO:0000313" key="3">
    <source>
        <dbReference type="Proteomes" id="UP000280834"/>
    </source>
</evidence>
<protein>
    <submittedName>
        <fullName evidence="4">Ovule protein</fullName>
    </submittedName>
</protein>
<dbReference type="EMBL" id="UZAG01020713">
    <property type="protein sequence ID" value="VDO47683.1"/>
    <property type="molecule type" value="Genomic_DNA"/>
</dbReference>
<evidence type="ECO:0000313" key="2">
    <source>
        <dbReference type="EMBL" id="VDO47683.1"/>
    </source>
</evidence>
<keyword evidence="3" id="KW-1185">Reference proteome</keyword>
<accession>A0A0R3R7M9</accession>
<sequence length="117" mass="13595">MQRLSSWFEQLPLRRRGSSRRLQNCDSGLHPHKRQSKSVAPRLHYSVSAVQSSNYRDHSVDALSQSLIINDQLHVSYYEFLVVRRVKLIEVMCSRNISTYNIFIYSVTSFQFSSIAA</sequence>
<proteinExistence type="predicted"/>
<gene>
    <name evidence="2" type="ORF">BTMF_LOCUS14016</name>
</gene>
<name>A0A0R3R7M9_9BILA</name>
<evidence type="ECO:0000313" key="4">
    <source>
        <dbReference type="WBParaSite" id="BTMF_0001603101-mRNA-1"/>
    </source>
</evidence>